<keyword evidence="1" id="KW-0285">Flavoprotein</keyword>
<sequence length="350" mass="38798">MTLSADSRGPLGVLGILDACRALSCESRCHWTFDGQGRIRGYYGHRGGAGAAATGSLRVPRQEARRALLARYQHLGGRVSWGKRFLRHTEDENCVTAYFEDGSRCVAEVLVGADGHRSAVRPEELREVGISLVVGISSFRHPLLDRRGFYVVDGSYRLFTMPFSSDLTMWQLSGRRLGGLDDARDVVRNWVSVPVAAGLVDATKEEEVWASPLFDRDPVFDPRTASRVTVLGDAAHPMTCFKGQGANQALADAVTLGRCLSQKLTPPSLRRFEREMFQRAAPRVRASRDAALFLHSPAVLDLYDFNMVKDPDQRRRLVHRLDENGFSATSPDDPDDLEATVRDLIITTVL</sequence>
<dbReference type="Proteomes" id="UP001230188">
    <property type="component" value="Unassembled WGS sequence"/>
</dbReference>
<dbReference type="GO" id="GO:0004497">
    <property type="term" value="F:monooxygenase activity"/>
    <property type="evidence" value="ECO:0007669"/>
    <property type="project" value="UniProtKB-KW"/>
</dbReference>
<gene>
    <name evidence="6" type="ORF">CTAYLR_004331</name>
</gene>
<evidence type="ECO:0000259" key="5">
    <source>
        <dbReference type="Pfam" id="PF01494"/>
    </source>
</evidence>
<evidence type="ECO:0000256" key="2">
    <source>
        <dbReference type="ARBA" id="ARBA00022827"/>
    </source>
</evidence>
<dbReference type="InterPro" id="IPR036188">
    <property type="entry name" value="FAD/NAD-bd_sf"/>
</dbReference>
<dbReference type="PANTHER" id="PTHR46972:SF1">
    <property type="entry name" value="FAD DEPENDENT OXIDOREDUCTASE DOMAIN-CONTAINING PROTEIN"/>
    <property type="match status" value="1"/>
</dbReference>
<keyword evidence="3" id="KW-0560">Oxidoreductase</keyword>
<dbReference type="EMBL" id="JAQMWT010000320">
    <property type="protein sequence ID" value="KAJ8604923.1"/>
    <property type="molecule type" value="Genomic_DNA"/>
</dbReference>
<dbReference type="InterPro" id="IPR002938">
    <property type="entry name" value="FAD-bd"/>
</dbReference>
<dbReference type="GO" id="GO:0071949">
    <property type="term" value="F:FAD binding"/>
    <property type="evidence" value="ECO:0007669"/>
    <property type="project" value="InterPro"/>
</dbReference>
<keyword evidence="4" id="KW-0503">Monooxygenase</keyword>
<dbReference type="PANTHER" id="PTHR46972">
    <property type="entry name" value="MONOOXYGENASE ASQM-RELATED"/>
    <property type="match status" value="1"/>
</dbReference>
<comment type="caution">
    <text evidence="6">The sequence shown here is derived from an EMBL/GenBank/DDBJ whole genome shotgun (WGS) entry which is preliminary data.</text>
</comment>
<organism evidence="6 7">
    <name type="scientific">Chrysophaeum taylorii</name>
    <dbReference type="NCBI Taxonomy" id="2483200"/>
    <lineage>
        <taxon>Eukaryota</taxon>
        <taxon>Sar</taxon>
        <taxon>Stramenopiles</taxon>
        <taxon>Ochrophyta</taxon>
        <taxon>Pelagophyceae</taxon>
        <taxon>Pelagomonadales</taxon>
        <taxon>Pelagomonadaceae</taxon>
        <taxon>Chrysophaeum</taxon>
    </lineage>
</organism>
<dbReference type="Gene3D" id="3.50.50.60">
    <property type="entry name" value="FAD/NAD(P)-binding domain"/>
    <property type="match status" value="1"/>
</dbReference>
<evidence type="ECO:0000256" key="4">
    <source>
        <dbReference type="ARBA" id="ARBA00023033"/>
    </source>
</evidence>
<feature type="domain" description="FAD-binding" evidence="5">
    <location>
        <begin position="203"/>
        <end position="265"/>
    </location>
</feature>
<dbReference type="Pfam" id="PF01494">
    <property type="entry name" value="FAD_binding_3"/>
    <property type="match status" value="2"/>
</dbReference>
<proteinExistence type="predicted"/>
<keyword evidence="2" id="KW-0274">FAD</keyword>
<protein>
    <recommendedName>
        <fullName evidence="5">FAD-binding domain-containing protein</fullName>
    </recommendedName>
</protein>
<dbReference type="PRINTS" id="PR00420">
    <property type="entry name" value="RNGMNOXGNASE"/>
</dbReference>
<evidence type="ECO:0000313" key="6">
    <source>
        <dbReference type="EMBL" id="KAJ8604923.1"/>
    </source>
</evidence>
<accession>A0AAD7XMU8</accession>
<dbReference type="SUPFAM" id="SSF51905">
    <property type="entry name" value="FAD/NAD(P)-binding domain"/>
    <property type="match status" value="1"/>
</dbReference>
<evidence type="ECO:0000256" key="3">
    <source>
        <dbReference type="ARBA" id="ARBA00023002"/>
    </source>
</evidence>
<evidence type="ECO:0000313" key="7">
    <source>
        <dbReference type="Proteomes" id="UP001230188"/>
    </source>
</evidence>
<evidence type="ECO:0000256" key="1">
    <source>
        <dbReference type="ARBA" id="ARBA00022630"/>
    </source>
</evidence>
<dbReference type="AlphaFoldDB" id="A0AAD7XMU8"/>
<reference evidence="6" key="1">
    <citation type="submission" date="2023-01" db="EMBL/GenBank/DDBJ databases">
        <title>Metagenome sequencing of chrysophaentin producing Chrysophaeum taylorii.</title>
        <authorList>
            <person name="Davison J."/>
            <person name="Bewley C."/>
        </authorList>
    </citation>
    <scope>NUCLEOTIDE SEQUENCE</scope>
    <source>
        <strain evidence="6">NIES-1699</strain>
    </source>
</reference>
<feature type="domain" description="FAD-binding" evidence="5">
    <location>
        <begin position="15"/>
        <end position="122"/>
    </location>
</feature>
<keyword evidence="7" id="KW-1185">Reference proteome</keyword>
<name>A0AAD7XMU8_9STRA</name>